<dbReference type="InterPro" id="IPR021852">
    <property type="entry name" value="DUF3456"/>
</dbReference>
<dbReference type="Pfam" id="PF11938">
    <property type="entry name" value="DUF3456"/>
    <property type="match status" value="1"/>
</dbReference>
<keyword evidence="3" id="KW-0106">Calcium</keyword>
<keyword evidence="2 5" id="KW-0245">EGF-like domain</keyword>
<dbReference type="GO" id="GO:0048513">
    <property type="term" value="P:animal organ development"/>
    <property type="evidence" value="ECO:0007669"/>
    <property type="project" value="UniProtKB-ARBA"/>
</dbReference>
<keyword evidence="9" id="KW-1185">Reference proteome</keyword>
<protein>
    <recommendedName>
        <fullName evidence="7">EGF-like domain-containing protein</fullName>
    </recommendedName>
</protein>
<evidence type="ECO:0000256" key="4">
    <source>
        <dbReference type="ARBA" id="ARBA00023157"/>
    </source>
</evidence>
<keyword evidence="6" id="KW-0472">Membrane</keyword>
<dbReference type="InterPro" id="IPR000742">
    <property type="entry name" value="EGF"/>
</dbReference>
<dbReference type="Gene3D" id="2.10.25.10">
    <property type="entry name" value="Laminin"/>
    <property type="match status" value="1"/>
</dbReference>
<dbReference type="PROSITE" id="PS01248">
    <property type="entry name" value="EGF_LAM_1"/>
    <property type="match status" value="1"/>
</dbReference>
<dbReference type="InterPro" id="IPR006212">
    <property type="entry name" value="Furin_repeat"/>
</dbReference>
<dbReference type="PROSITE" id="PS01187">
    <property type="entry name" value="EGF_CA"/>
    <property type="match status" value="1"/>
</dbReference>
<comment type="similarity">
    <text evidence="1">Belongs to the CRELD family.</text>
</comment>
<keyword evidence="6" id="KW-0812">Transmembrane</keyword>
<gene>
    <name evidence="8" type="primary">109537194</name>
</gene>
<evidence type="ECO:0000256" key="2">
    <source>
        <dbReference type="ARBA" id="ARBA00022536"/>
    </source>
</evidence>
<dbReference type="CDD" id="cd00064">
    <property type="entry name" value="FU"/>
    <property type="match status" value="1"/>
</dbReference>
<keyword evidence="6" id="KW-1133">Transmembrane helix</keyword>
<organism evidence="8 9">
    <name type="scientific">Dendroctonus ponderosae</name>
    <name type="common">Mountain pine beetle</name>
    <dbReference type="NCBI Taxonomy" id="77166"/>
    <lineage>
        <taxon>Eukaryota</taxon>
        <taxon>Metazoa</taxon>
        <taxon>Ecdysozoa</taxon>
        <taxon>Arthropoda</taxon>
        <taxon>Hexapoda</taxon>
        <taxon>Insecta</taxon>
        <taxon>Pterygota</taxon>
        <taxon>Neoptera</taxon>
        <taxon>Endopterygota</taxon>
        <taxon>Coleoptera</taxon>
        <taxon>Polyphaga</taxon>
        <taxon>Cucujiformia</taxon>
        <taxon>Curculionidae</taxon>
        <taxon>Scolytinae</taxon>
        <taxon>Dendroctonus</taxon>
    </lineage>
</organism>
<dbReference type="PROSITE" id="PS50026">
    <property type="entry name" value="EGF_3"/>
    <property type="match status" value="1"/>
</dbReference>
<evidence type="ECO:0000259" key="7">
    <source>
        <dbReference type="PROSITE" id="PS50026"/>
    </source>
</evidence>
<reference evidence="8" key="2">
    <citation type="submission" date="2024-08" db="UniProtKB">
        <authorList>
            <consortium name="EnsemblMetazoa"/>
        </authorList>
    </citation>
    <scope>IDENTIFICATION</scope>
</reference>
<evidence type="ECO:0000313" key="9">
    <source>
        <dbReference type="Proteomes" id="UP000019118"/>
    </source>
</evidence>
<evidence type="ECO:0000256" key="1">
    <source>
        <dbReference type="ARBA" id="ARBA00005897"/>
    </source>
</evidence>
<accession>A0AAR5PE74</accession>
<evidence type="ECO:0000256" key="3">
    <source>
        <dbReference type="ARBA" id="ARBA00022837"/>
    </source>
</evidence>
<dbReference type="SUPFAM" id="SSF57184">
    <property type="entry name" value="Growth factor receptor domain"/>
    <property type="match status" value="1"/>
</dbReference>
<proteinExistence type="inferred from homology"/>
<evidence type="ECO:0000256" key="5">
    <source>
        <dbReference type="PROSITE-ProRule" id="PRU00076"/>
    </source>
</evidence>
<name>A0AAR5PE74_DENPD</name>
<dbReference type="InterPro" id="IPR009030">
    <property type="entry name" value="Growth_fac_rcpt_cys_sf"/>
</dbReference>
<dbReference type="CDD" id="cd00054">
    <property type="entry name" value="EGF_CA"/>
    <property type="match status" value="1"/>
</dbReference>
<comment type="caution">
    <text evidence="5">Lacks conserved residue(s) required for the propagation of feature annotation.</text>
</comment>
<evidence type="ECO:0000313" key="8">
    <source>
        <dbReference type="EnsemblMetazoa" id="XP_019759358.1"/>
    </source>
</evidence>
<dbReference type="KEGG" id="dpa:109537194"/>
<evidence type="ECO:0000256" key="6">
    <source>
        <dbReference type="SAM" id="Phobius"/>
    </source>
</evidence>
<reference evidence="9" key="1">
    <citation type="journal article" date="2013" name="Genome Biol.">
        <title>Draft genome of the mountain pine beetle, Dendroctonus ponderosae Hopkins, a major forest pest.</title>
        <authorList>
            <person name="Keeling C.I."/>
            <person name="Yuen M.M."/>
            <person name="Liao N.Y."/>
            <person name="Docking T.R."/>
            <person name="Chan S.K."/>
            <person name="Taylor G.A."/>
            <person name="Palmquist D.L."/>
            <person name="Jackman S.D."/>
            <person name="Nguyen A."/>
            <person name="Li M."/>
            <person name="Henderson H."/>
            <person name="Janes J.K."/>
            <person name="Zhao Y."/>
            <person name="Pandoh P."/>
            <person name="Moore R."/>
            <person name="Sperling F.A."/>
            <person name="Huber D.P."/>
            <person name="Birol I."/>
            <person name="Jones S.J."/>
            <person name="Bohlmann J."/>
        </authorList>
    </citation>
    <scope>NUCLEOTIDE SEQUENCE</scope>
</reference>
<feature type="transmembrane region" description="Helical" evidence="6">
    <location>
        <begin position="346"/>
        <end position="365"/>
    </location>
</feature>
<dbReference type="Proteomes" id="UP000019118">
    <property type="component" value="Unassembled WGS sequence"/>
</dbReference>
<dbReference type="InterPro" id="IPR018097">
    <property type="entry name" value="EGF_Ca-bd_CS"/>
</dbReference>
<feature type="disulfide bond" evidence="5">
    <location>
        <begin position="187"/>
        <end position="196"/>
    </location>
</feature>
<sequence>MNFLKHQMNNIYGFGILLLTLTTSYVGAEPIGKIQTEKAHKLKLPPCRACKIFVDSFHKGMERTAKFKFEGGDAAWEEKNLGSYANSEVRFVEVQEKLCSEVVEGKDQCYQLIEEYEETLEAWWKDKQKEEPDLAKYICIDKFKVCCPEKHFGKDCTPCQGYPDQICNKNGKCKGSGTRKGNGKCLCDAGYSGDYCDSCADGFYESYKDENKILCSPCHPSCDGKCSKEGPTGCKSCKNGYLSSKDRGCTDVNECLMGHKCNPTQFCVNSAGSYSCLDCHPSCVGCSGDSPEECIECAPGYRKMDTICVDENEEARKQQISFARYLTYFGLCVSTCIILQKNVSIAAVLGVCVGIYITLSEYFAFSSDFPKDDLKEQLSGKLKQAFGTQ</sequence>
<dbReference type="Gene3D" id="2.10.220.10">
    <property type="entry name" value="Hormone Receptor, Insulin-like Growth Factor Receptor 1, Chain A, domain 2"/>
    <property type="match status" value="1"/>
</dbReference>
<dbReference type="GO" id="GO:0048731">
    <property type="term" value="P:system development"/>
    <property type="evidence" value="ECO:0007669"/>
    <property type="project" value="UniProtKB-ARBA"/>
</dbReference>
<dbReference type="AlphaFoldDB" id="A0AAR5PE74"/>
<dbReference type="SMART" id="SM00261">
    <property type="entry name" value="FU"/>
    <property type="match status" value="2"/>
</dbReference>
<dbReference type="GO" id="GO:0005509">
    <property type="term" value="F:calcium ion binding"/>
    <property type="evidence" value="ECO:0007669"/>
    <property type="project" value="InterPro"/>
</dbReference>
<dbReference type="EnsemblMetazoa" id="XM_019903799.1">
    <property type="protein sequence ID" value="XP_019759358.1"/>
    <property type="gene ID" value="LOC109537194"/>
</dbReference>
<feature type="domain" description="EGF-like" evidence="7">
    <location>
        <begin position="155"/>
        <end position="197"/>
    </location>
</feature>
<keyword evidence="4 5" id="KW-1015">Disulfide bond</keyword>
<dbReference type="PROSITE" id="PS00022">
    <property type="entry name" value="EGF_1"/>
    <property type="match status" value="1"/>
</dbReference>
<dbReference type="InterPro" id="IPR002049">
    <property type="entry name" value="LE_dom"/>
</dbReference>